<accession>X1A260</accession>
<protein>
    <submittedName>
        <fullName evidence="1">Uncharacterized protein</fullName>
    </submittedName>
</protein>
<dbReference type="EMBL" id="BART01018560">
    <property type="protein sequence ID" value="GAG75829.1"/>
    <property type="molecule type" value="Genomic_DNA"/>
</dbReference>
<reference evidence="1" key="1">
    <citation type="journal article" date="2014" name="Front. Microbiol.">
        <title>High frequency of phylogenetically diverse reductive dehalogenase-homologous genes in deep subseafloor sedimentary metagenomes.</title>
        <authorList>
            <person name="Kawai M."/>
            <person name="Futagami T."/>
            <person name="Toyoda A."/>
            <person name="Takaki Y."/>
            <person name="Nishi S."/>
            <person name="Hori S."/>
            <person name="Arai W."/>
            <person name="Tsubouchi T."/>
            <person name="Morono Y."/>
            <person name="Uchiyama I."/>
            <person name="Ito T."/>
            <person name="Fujiyama A."/>
            <person name="Inagaki F."/>
            <person name="Takami H."/>
        </authorList>
    </citation>
    <scope>NUCLEOTIDE SEQUENCE</scope>
    <source>
        <strain evidence="1">Expedition CK06-06</strain>
    </source>
</reference>
<gene>
    <name evidence="1" type="ORF">S01H4_35007</name>
</gene>
<feature type="non-terminal residue" evidence="1">
    <location>
        <position position="44"/>
    </location>
</feature>
<comment type="caution">
    <text evidence="1">The sequence shown here is derived from an EMBL/GenBank/DDBJ whole genome shotgun (WGS) entry which is preliminary data.</text>
</comment>
<proteinExistence type="predicted"/>
<evidence type="ECO:0000313" key="1">
    <source>
        <dbReference type="EMBL" id="GAG75829.1"/>
    </source>
</evidence>
<organism evidence="1">
    <name type="scientific">marine sediment metagenome</name>
    <dbReference type="NCBI Taxonomy" id="412755"/>
    <lineage>
        <taxon>unclassified sequences</taxon>
        <taxon>metagenomes</taxon>
        <taxon>ecological metagenomes</taxon>
    </lineage>
</organism>
<name>X1A260_9ZZZZ</name>
<sequence>MPPLFDKLRDREEFEAILERFAEKIAEKISISFPPERIERVIPP</sequence>
<dbReference type="AlphaFoldDB" id="X1A260"/>